<dbReference type="InterPro" id="IPR000304">
    <property type="entry name" value="Pyrroline-COOH_reductase"/>
</dbReference>
<sequence length="269" mass="28818">MKRDPKELTLGFIGTGTITEAVVTGLSKTEFRNTRIVLSPRSDSVATRLSATYENVEVATDNQDVVDKADLVFVAVRLQIVEEVVRALRFRPGHHVVSFVAATPLPRLAEWIGQSVRLSQAIPLPFVANLHGATAIFPPDDVAAAIFAPLGTAVQVESKRQYDLIAAASSLMGTYFGILEITSSWMEKRGLPRSAADAYLRGLFAGLGDVTSSRDDICFKELIADHSTVGGTNEQVFRHFSSDGGTDAVVNALDDVLARIEGAATSSVG</sequence>
<dbReference type="InterPro" id="IPR028939">
    <property type="entry name" value="P5C_Rdtase_cat_N"/>
</dbReference>
<organism evidence="4 5">
    <name type="scientific">Rhizobium setariae</name>
    <dbReference type="NCBI Taxonomy" id="2801340"/>
    <lineage>
        <taxon>Bacteria</taxon>
        <taxon>Pseudomonadati</taxon>
        <taxon>Pseudomonadota</taxon>
        <taxon>Alphaproteobacteria</taxon>
        <taxon>Hyphomicrobiales</taxon>
        <taxon>Rhizobiaceae</taxon>
        <taxon>Rhizobium/Agrobacterium group</taxon>
        <taxon>Rhizobium</taxon>
    </lineage>
</organism>
<accession>A0A936YSJ5</accession>
<dbReference type="EMBL" id="JAEQNC010000010">
    <property type="protein sequence ID" value="MBL0373961.1"/>
    <property type="molecule type" value="Genomic_DNA"/>
</dbReference>
<name>A0A936YSJ5_9HYPH</name>
<dbReference type="PANTHER" id="PTHR11645">
    <property type="entry name" value="PYRROLINE-5-CARBOXYLATE REDUCTASE"/>
    <property type="match status" value="1"/>
</dbReference>
<evidence type="ECO:0000313" key="5">
    <source>
        <dbReference type="Proteomes" id="UP000633219"/>
    </source>
</evidence>
<dbReference type="PANTHER" id="PTHR11645:SF13">
    <property type="entry name" value="PYRROLINE-5-CARBOXYLATE REDUCTASE CATALYTIC N-TERMINAL DOMAIN-CONTAINING PROTEIN"/>
    <property type="match status" value="1"/>
</dbReference>
<dbReference type="SUPFAM" id="SSF51735">
    <property type="entry name" value="NAD(P)-binding Rossmann-fold domains"/>
    <property type="match status" value="1"/>
</dbReference>
<dbReference type="RefSeq" id="WP_201661400.1">
    <property type="nucleotide sequence ID" value="NZ_JAEQNC010000010.1"/>
</dbReference>
<gene>
    <name evidence="4" type="ORF">JJB09_18215</name>
</gene>
<dbReference type="AlphaFoldDB" id="A0A936YSJ5"/>
<comment type="similarity">
    <text evidence="1">Belongs to the pyrroline-5-carboxylate reductase family.</text>
</comment>
<protein>
    <submittedName>
        <fullName evidence="4">NAD(P)-binding domain-containing protein</fullName>
    </submittedName>
</protein>
<evidence type="ECO:0000259" key="3">
    <source>
        <dbReference type="Pfam" id="PF03807"/>
    </source>
</evidence>
<dbReference type="GO" id="GO:0004735">
    <property type="term" value="F:pyrroline-5-carboxylate reductase activity"/>
    <property type="evidence" value="ECO:0007669"/>
    <property type="project" value="InterPro"/>
</dbReference>
<dbReference type="Pfam" id="PF03807">
    <property type="entry name" value="F420_oxidored"/>
    <property type="match status" value="1"/>
</dbReference>
<dbReference type="Gene3D" id="3.40.50.720">
    <property type="entry name" value="NAD(P)-binding Rossmann-like Domain"/>
    <property type="match status" value="1"/>
</dbReference>
<evidence type="ECO:0000256" key="1">
    <source>
        <dbReference type="ARBA" id="ARBA00005525"/>
    </source>
</evidence>
<feature type="binding site" evidence="2">
    <location>
        <position position="62"/>
    </location>
    <ligand>
        <name>NADPH</name>
        <dbReference type="ChEBI" id="CHEBI:57783"/>
    </ligand>
</feature>
<dbReference type="GO" id="GO:0055129">
    <property type="term" value="P:L-proline biosynthetic process"/>
    <property type="evidence" value="ECO:0007669"/>
    <property type="project" value="TreeGrafter"/>
</dbReference>
<keyword evidence="2" id="KW-0521">NADP</keyword>
<dbReference type="Proteomes" id="UP000633219">
    <property type="component" value="Unassembled WGS sequence"/>
</dbReference>
<comment type="caution">
    <text evidence="4">The sequence shown here is derived from an EMBL/GenBank/DDBJ whole genome shotgun (WGS) entry which is preliminary data.</text>
</comment>
<reference evidence="4" key="1">
    <citation type="submission" date="2021-01" db="EMBL/GenBank/DDBJ databases">
        <title>Rhizobium sp. strain KVB221 16S ribosomal RNA gene Genome sequencing and assembly.</title>
        <authorList>
            <person name="Kang M."/>
        </authorList>
    </citation>
    <scope>NUCLEOTIDE SEQUENCE</scope>
    <source>
        <strain evidence="4">KVB221</strain>
    </source>
</reference>
<evidence type="ECO:0000256" key="2">
    <source>
        <dbReference type="PIRSR" id="PIRSR000193-1"/>
    </source>
</evidence>
<evidence type="ECO:0000313" key="4">
    <source>
        <dbReference type="EMBL" id="MBL0373961.1"/>
    </source>
</evidence>
<dbReference type="PIRSF" id="PIRSF000193">
    <property type="entry name" value="Pyrrol-5-carb_rd"/>
    <property type="match status" value="1"/>
</dbReference>
<dbReference type="InterPro" id="IPR036291">
    <property type="entry name" value="NAD(P)-bd_dom_sf"/>
</dbReference>
<feature type="domain" description="Pyrroline-5-carboxylate reductase catalytic N-terminal" evidence="3">
    <location>
        <begin position="10"/>
        <end position="101"/>
    </location>
</feature>
<keyword evidence="5" id="KW-1185">Reference proteome</keyword>
<dbReference type="NCBIfam" id="NF005063">
    <property type="entry name" value="PRK06476.1"/>
    <property type="match status" value="1"/>
</dbReference>
<proteinExistence type="inferred from homology"/>